<keyword evidence="6" id="KW-1185">Reference proteome</keyword>
<dbReference type="GO" id="GO:0050661">
    <property type="term" value="F:NADP binding"/>
    <property type="evidence" value="ECO:0007669"/>
    <property type="project" value="InterPro"/>
</dbReference>
<dbReference type="GO" id="GO:0004499">
    <property type="term" value="F:N,N-dimethylaniline monooxygenase activity"/>
    <property type="evidence" value="ECO:0007669"/>
    <property type="project" value="InterPro"/>
</dbReference>
<gene>
    <name evidence="5" type="ORF">IFR04_013912</name>
</gene>
<comment type="similarity">
    <text evidence="1">Belongs to the FAD-binding monooxygenase family.</text>
</comment>
<dbReference type="SUPFAM" id="SSF51905">
    <property type="entry name" value="FAD/NAD(P)-binding domain"/>
    <property type="match status" value="3"/>
</dbReference>
<dbReference type="Gene3D" id="3.50.50.60">
    <property type="entry name" value="FAD/NAD(P)-binding domain"/>
    <property type="match status" value="2"/>
</dbReference>
<dbReference type="EMBL" id="JAFJYH010000342">
    <property type="protein sequence ID" value="KAG4412962.1"/>
    <property type="molecule type" value="Genomic_DNA"/>
</dbReference>
<keyword evidence="3" id="KW-0274">FAD</keyword>
<dbReference type="AlphaFoldDB" id="A0A8H7W2Q8"/>
<comment type="caution">
    <text evidence="5">The sequence shown here is derived from an EMBL/GenBank/DDBJ whole genome shotgun (WGS) entry which is preliminary data.</text>
</comment>
<protein>
    <recommendedName>
        <fullName evidence="7">FAD/NAD(P)-binding domain-containing protein</fullName>
    </recommendedName>
</protein>
<dbReference type="Proteomes" id="UP000664132">
    <property type="component" value="Unassembled WGS sequence"/>
</dbReference>
<proteinExistence type="inferred from homology"/>
<evidence type="ECO:0008006" key="7">
    <source>
        <dbReference type="Google" id="ProtNLM"/>
    </source>
</evidence>
<dbReference type="InterPro" id="IPR020946">
    <property type="entry name" value="Flavin_mOase-like"/>
</dbReference>
<organism evidence="5 6">
    <name type="scientific">Cadophora malorum</name>
    <dbReference type="NCBI Taxonomy" id="108018"/>
    <lineage>
        <taxon>Eukaryota</taxon>
        <taxon>Fungi</taxon>
        <taxon>Dikarya</taxon>
        <taxon>Ascomycota</taxon>
        <taxon>Pezizomycotina</taxon>
        <taxon>Leotiomycetes</taxon>
        <taxon>Helotiales</taxon>
        <taxon>Ploettnerulaceae</taxon>
        <taxon>Cadophora</taxon>
    </lineage>
</organism>
<dbReference type="InterPro" id="IPR036188">
    <property type="entry name" value="FAD/NAD-bd_sf"/>
</dbReference>
<evidence type="ECO:0000256" key="1">
    <source>
        <dbReference type="ARBA" id="ARBA00010139"/>
    </source>
</evidence>
<name>A0A8H7W2Q8_9HELO</name>
<dbReference type="PRINTS" id="PR00370">
    <property type="entry name" value="FMOXYGENASE"/>
</dbReference>
<reference evidence="5" key="1">
    <citation type="submission" date="2021-02" db="EMBL/GenBank/DDBJ databases">
        <title>Genome sequence Cadophora malorum strain M34.</title>
        <authorList>
            <person name="Stefanovic E."/>
            <person name="Vu D."/>
            <person name="Scully C."/>
            <person name="Dijksterhuis J."/>
            <person name="Roader J."/>
            <person name="Houbraken J."/>
        </authorList>
    </citation>
    <scope>NUCLEOTIDE SEQUENCE</scope>
    <source>
        <strain evidence="5">M34</strain>
    </source>
</reference>
<keyword evidence="4" id="KW-0560">Oxidoreductase</keyword>
<evidence type="ECO:0000256" key="4">
    <source>
        <dbReference type="ARBA" id="ARBA00023002"/>
    </source>
</evidence>
<dbReference type="InterPro" id="IPR000960">
    <property type="entry name" value="Flavin_mOase"/>
</dbReference>
<dbReference type="GO" id="GO:0050660">
    <property type="term" value="F:flavin adenine dinucleotide binding"/>
    <property type="evidence" value="ECO:0007669"/>
    <property type="project" value="InterPro"/>
</dbReference>
<dbReference type="Pfam" id="PF00743">
    <property type="entry name" value="FMO-like"/>
    <property type="match status" value="1"/>
</dbReference>
<sequence length="568" mass="64052">MGSNCGIHPYQLPNRSVDTPRPLRIAIIGAGVSGIGLYIRLRQYVPSASLQIYEKNADVGGTWFENRYPGVACDIPSHVYQYTFEPNTQWSKFFSGGAEILEYVRGVAKKYRVREKVAFETRVLGMTWNESEAHWAVDVEKHGEKSTSTFDLVINATGCLNNWKWPQIDGLHDFGGKLLHSANWDESWDYSNKTVALVGAGSSAIQILPRLQKKCDQVHHFVRGRTWVSEPFGSIATQRAIAGDKDSGNYSYSAEELKKFREDPEFYWTYRKEIERYINLDHSCLFPDTPAATGSKQRIIENMKLKLAKKPEIFDAIQPDFRPGCRRLTPGPGFLEALVEDNVHFTTSPITSVTKDSVITADGKVQQVDGIVCATGFDTSFNPRFEITGRNGILLSEQWKEYSSAYLSLAVPNFPNFFVVGGPNSATGGGSLLIIFESIIGYIVKAAQKMAREHIKTIEVKRKPLHEWEEYMDAYFPTTVHLEGCTSWYKAGESNHRVVGLWPGSSLHARKTLENPRWEDFEFGYEDENSEGEKGILGWLGDGWTTADREASDTSWYLDEVDYPPVEI</sequence>
<dbReference type="InterPro" id="IPR051209">
    <property type="entry name" value="FAD-bind_Monooxygenase_sf"/>
</dbReference>
<evidence type="ECO:0000256" key="2">
    <source>
        <dbReference type="ARBA" id="ARBA00022630"/>
    </source>
</evidence>
<keyword evidence="2" id="KW-0285">Flavoprotein</keyword>
<dbReference type="PANTHER" id="PTHR42877:SF7">
    <property type="entry name" value="FLAVIN-BINDING MONOOXYGENASE-RELATED"/>
    <property type="match status" value="1"/>
</dbReference>
<evidence type="ECO:0000256" key="3">
    <source>
        <dbReference type="ARBA" id="ARBA00022827"/>
    </source>
</evidence>
<dbReference type="OrthoDB" id="74360at2759"/>
<evidence type="ECO:0000313" key="5">
    <source>
        <dbReference type="EMBL" id="KAG4412962.1"/>
    </source>
</evidence>
<evidence type="ECO:0000313" key="6">
    <source>
        <dbReference type="Proteomes" id="UP000664132"/>
    </source>
</evidence>
<dbReference type="PANTHER" id="PTHR42877">
    <property type="entry name" value="L-ORNITHINE N(5)-MONOOXYGENASE-RELATED"/>
    <property type="match status" value="1"/>
</dbReference>
<accession>A0A8H7W2Q8</accession>